<dbReference type="Proteomes" id="UP000275199">
    <property type="component" value="Unassembled WGS sequence"/>
</dbReference>
<keyword evidence="1" id="KW-0472">Membrane</keyword>
<dbReference type="InterPro" id="IPR012902">
    <property type="entry name" value="N_methyl_site"/>
</dbReference>
<dbReference type="EMBL" id="RKKU01000007">
    <property type="protein sequence ID" value="ROZ85357.1"/>
    <property type="molecule type" value="Genomic_DNA"/>
</dbReference>
<keyword evidence="3" id="KW-1185">Reference proteome</keyword>
<proteinExistence type="predicted"/>
<protein>
    <submittedName>
        <fullName evidence="2">Prepilin-type N-terminal cleavage/methylation domain-containing protein</fullName>
    </submittedName>
</protein>
<gene>
    <name evidence="2" type="ORF">EF096_07930</name>
</gene>
<dbReference type="RefSeq" id="WP_123889089.1">
    <property type="nucleotide sequence ID" value="NZ_RKKU01000007.1"/>
</dbReference>
<keyword evidence="1" id="KW-0812">Transmembrane</keyword>
<keyword evidence="1" id="KW-1133">Transmembrane helix</keyword>
<sequence>MTTVDIRLSRGFSLVELLIAMALGLMLTLGVLDVFLATKESFVLQQRSAAMQENARFLLSRMAQDIRQAGQLGCLDLRRLPAAQRAAVPPQVSVPVAYQGGVLRLVSAQPLSAATATGQQVSADSFGARWLLVSNCLNRAQVLEADTPVTVGPDDMLIPLRLLEYRQQGQRIQVRSNGRGNFETLIEGVASFELSFGMAAQAPDVGVYASSVAAADAERIRSVRLAMVLSERPGEANQRGLQAQRYVQVTAIRNRIE</sequence>
<dbReference type="PROSITE" id="PS00409">
    <property type="entry name" value="PROKAR_NTER_METHYL"/>
    <property type="match status" value="1"/>
</dbReference>
<feature type="transmembrane region" description="Helical" evidence="1">
    <location>
        <begin position="12"/>
        <end position="37"/>
    </location>
</feature>
<name>A0ABX9XIX9_9PSED</name>
<dbReference type="NCBIfam" id="TIGR02532">
    <property type="entry name" value="IV_pilin_GFxxxE"/>
    <property type="match status" value="1"/>
</dbReference>
<evidence type="ECO:0000313" key="2">
    <source>
        <dbReference type="EMBL" id="ROZ85357.1"/>
    </source>
</evidence>
<comment type="caution">
    <text evidence="2">The sequence shown here is derived from an EMBL/GenBank/DDBJ whole genome shotgun (WGS) entry which is preliminary data.</text>
</comment>
<accession>A0ABX9XIX9</accession>
<dbReference type="Pfam" id="PF07963">
    <property type="entry name" value="N_methyl"/>
    <property type="match status" value="1"/>
</dbReference>
<reference evidence="2 3" key="1">
    <citation type="submission" date="2018-11" db="EMBL/GenBank/DDBJ databases">
        <authorList>
            <person name="Jang G.I."/>
            <person name="Hwang C.Y."/>
        </authorList>
    </citation>
    <scope>NUCLEOTIDE SEQUENCE [LARGE SCALE GENOMIC DNA]</scope>
    <source>
        <strain evidence="2 3">SSM26</strain>
    </source>
</reference>
<evidence type="ECO:0000313" key="3">
    <source>
        <dbReference type="Proteomes" id="UP000275199"/>
    </source>
</evidence>
<organism evidence="2 3">
    <name type="scientific">Pseudomonas neustonica</name>
    <dbReference type="NCBI Taxonomy" id="2487346"/>
    <lineage>
        <taxon>Bacteria</taxon>
        <taxon>Pseudomonadati</taxon>
        <taxon>Pseudomonadota</taxon>
        <taxon>Gammaproteobacteria</taxon>
        <taxon>Pseudomonadales</taxon>
        <taxon>Pseudomonadaceae</taxon>
        <taxon>Pseudomonas</taxon>
    </lineage>
</organism>
<evidence type="ECO:0000256" key="1">
    <source>
        <dbReference type="SAM" id="Phobius"/>
    </source>
</evidence>